<dbReference type="PANTHER" id="PTHR43201:SF5">
    <property type="entry name" value="MEDIUM-CHAIN ACYL-COA LIGASE ACSF2, MITOCHONDRIAL"/>
    <property type="match status" value="1"/>
</dbReference>
<sequence length="430" mass="47388">MLTNYLEMIQSVERDREALLFSDHVYTYGNLADLALEKQKQFHLENGKPQLVVIREESILKQLTSFLACQGTGAVPLIVPGDVTVPDTFFEIEIPEGACMAVMTSGTTGSGKLLFRTFESWYGYFATQNQIFGIHSESRLFAQGSLAFTGNLNLYLGQLSAGAAVIACDVFDPRLWKRQLEACLADGIYLIPAKLRALKQVYEREREPEKRKNQHIRLILSGSQSFGGAEARAVQAVFPEADLILYYGASELSYVSYVHGRDMGEDKTLIGRNFPGVAIRLEDGEIHVTTPCGVIDADPDAFAGDYGHWDEAGNLYFDGRRDDICNMNGRKVSSVRVENALLDVPGVKEAAVKAASRGGHDMLMAWVVLDPPTAGAGTEAEGQQPEQEIKRKLRAHLAGKLSASEIPQKITFLEALPKNESGKVRKRDLI</sequence>
<evidence type="ECO:0000313" key="6">
    <source>
        <dbReference type="Proteomes" id="UP001437460"/>
    </source>
</evidence>
<dbReference type="InterPro" id="IPR025110">
    <property type="entry name" value="AMP-bd_C"/>
</dbReference>
<dbReference type="Gene3D" id="3.30.300.30">
    <property type="match status" value="1"/>
</dbReference>
<evidence type="ECO:0000259" key="3">
    <source>
        <dbReference type="Pfam" id="PF00501"/>
    </source>
</evidence>
<gene>
    <name evidence="5" type="ORF">WMO41_14895</name>
</gene>
<dbReference type="Pfam" id="PF00501">
    <property type="entry name" value="AMP-binding"/>
    <property type="match status" value="1"/>
</dbReference>
<evidence type="ECO:0000256" key="2">
    <source>
        <dbReference type="ARBA" id="ARBA00022598"/>
    </source>
</evidence>
<dbReference type="PANTHER" id="PTHR43201">
    <property type="entry name" value="ACYL-COA SYNTHETASE"/>
    <property type="match status" value="1"/>
</dbReference>
<evidence type="ECO:0000313" key="5">
    <source>
        <dbReference type="EMBL" id="MEQ2564433.1"/>
    </source>
</evidence>
<comment type="caution">
    <text evidence="5">The sequence shown here is derived from an EMBL/GenBank/DDBJ whole genome shotgun (WGS) entry which is preliminary data.</text>
</comment>
<comment type="similarity">
    <text evidence="1">Belongs to the ATP-dependent AMP-binding enzyme family.</text>
</comment>
<dbReference type="RefSeq" id="WP_349230427.1">
    <property type="nucleotide sequence ID" value="NZ_JBBMFJ010000044.1"/>
</dbReference>
<name>A0ABV1HS69_9FIRM</name>
<keyword evidence="2" id="KW-0436">Ligase</keyword>
<protein>
    <submittedName>
        <fullName evidence="5">AMP-binding protein</fullName>
    </submittedName>
</protein>
<dbReference type="InterPro" id="IPR042099">
    <property type="entry name" value="ANL_N_sf"/>
</dbReference>
<accession>A0ABV1HS69</accession>
<dbReference type="SUPFAM" id="SSF56801">
    <property type="entry name" value="Acetyl-CoA synthetase-like"/>
    <property type="match status" value="1"/>
</dbReference>
<dbReference type="Proteomes" id="UP001437460">
    <property type="component" value="Unassembled WGS sequence"/>
</dbReference>
<proteinExistence type="inferred from homology"/>
<reference evidence="5 6" key="1">
    <citation type="submission" date="2024-03" db="EMBL/GenBank/DDBJ databases">
        <title>Human intestinal bacterial collection.</title>
        <authorList>
            <person name="Pauvert C."/>
            <person name="Hitch T.C.A."/>
            <person name="Clavel T."/>
        </authorList>
    </citation>
    <scope>NUCLEOTIDE SEQUENCE [LARGE SCALE GENOMIC DNA]</scope>
    <source>
        <strain evidence="5 6">CLA-AP-H27</strain>
    </source>
</reference>
<dbReference type="InterPro" id="IPR045851">
    <property type="entry name" value="AMP-bd_C_sf"/>
</dbReference>
<dbReference type="InterPro" id="IPR000873">
    <property type="entry name" value="AMP-dep_synth/lig_dom"/>
</dbReference>
<organism evidence="5 6">
    <name type="scientific">Ventrimonas faecis</name>
    <dbReference type="NCBI Taxonomy" id="3133170"/>
    <lineage>
        <taxon>Bacteria</taxon>
        <taxon>Bacillati</taxon>
        <taxon>Bacillota</taxon>
        <taxon>Clostridia</taxon>
        <taxon>Lachnospirales</taxon>
        <taxon>Lachnospiraceae</taxon>
        <taxon>Ventrimonas</taxon>
    </lineage>
</organism>
<feature type="domain" description="AMP-dependent synthetase/ligase" evidence="3">
    <location>
        <begin position="99"/>
        <end position="285"/>
    </location>
</feature>
<dbReference type="Gene3D" id="3.40.50.12780">
    <property type="entry name" value="N-terminal domain of ligase-like"/>
    <property type="match status" value="1"/>
</dbReference>
<feature type="domain" description="AMP-binding enzyme C-terminal" evidence="4">
    <location>
        <begin position="337"/>
        <end position="423"/>
    </location>
</feature>
<keyword evidence="6" id="KW-1185">Reference proteome</keyword>
<evidence type="ECO:0000256" key="1">
    <source>
        <dbReference type="ARBA" id="ARBA00006432"/>
    </source>
</evidence>
<dbReference type="EMBL" id="JBBMFJ010000044">
    <property type="protein sequence ID" value="MEQ2564433.1"/>
    <property type="molecule type" value="Genomic_DNA"/>
</dbReference>
<dbReference type="Pfam" id="PF13193">
    <property type="entry name" value="AMP-binding_C"/>
    <property type="match status" value="1"/>
</dbReference>
<evidence type="ECO:0000259" key="4">
    <source>
        <dbReference type="Pfam" id="PF13193"/>
    </source>
</evidence>